<feature type="compositionally biased region" description="Polar residues" evidence="1">
    <location>
        <begin position="25"/>
        <end position="38"/>
    </location>
</feature>
<comment type="caution">
    <text evidence="2">The sequence shown here is derived from an EMBL/GenBank/DDBJ whole genome shotgun (WGS) entry which is preliminary data.</text>
</comment>
<dbReference type="EMBL" id="AYSA01000076">
    <property type="protein sequence ID" value="ESZ97662.1"/>
    <property type="molecule type" value="Genomic_DNA"/>
</dbReference>
<protein>
    <submittedName>
        <fullName evidence="2">Uncharacterized protein</fullName>
    </submittedName>
</protein>
<reference evidence="2 3" key="1">
    <citation type="journal article" date="2014" name="Genome Announc.">
        <title>Draft genome sequence of Sclerotinia borealis, a psychrophilic plant pathogenic fungus.</title>
        <authorList>
            <person name="Mardanov A.V."/>
            <person name="Beletsky A.V."/>
            <person name="Kadnikov V.V."/>
            <person name="Ignatov A.N."/>
            <person name="Ravin N.V."/>
        </authorList>
    </citation>
    <scope>NUCLEOTIDE SEQUENCE [LARGE SCALE GENOMIC DNA]</scope>
    <source>
        <strain evidence="3">F-4157</strain>
    </source>
</reference>
<organism evidence="2 3">
    <name type="scientific">Sclerotinia borealis (strain F-4128)</name>
    <dbReference type="NCBI Taxonomy" id="1432307"/>
    <lineage>
        <taxon>Eukaryota</taxon>
        <taxon>Fungi</taxon>
        <taxon>Dikarya</taxon>
        <taxon>Ascomycota</taxon>
        <taxon>Pezizomycotina</taxon>
        <taxon>Leotiomycetes</taxon>
        <taxon>Helotiales</taxon>
        <taxon>Sclerotiniaceae</taxon>
        <taxon>Sclerotinia</taxon>
    </lineage>
</organism>
<evidence type="ECO:0000313" key="2">
    <source>
        <dbReference type="EMBL" id="ESZ97662.1"/>
    </source>
</evidence>
<evidence type="ECO:0000313" key="3">
    <source>
        <dbReference type="Proteomes" id="UP000019487"/>
    </source>
</evidence>
<keyword evidence="3" id="KW-1185">Reference proteome</keyword>
<name>W9CLI4_SCLBF</name>
<sequence>MSNIVTRPVVCADYDDRVSSLAGTMNGTMESIANSNTDGKGKRPRIENRVNSDNEDCEDYCEDDVPKTKRKRPRHPTHQPAYILYSAQATRSPYPQYLAQALQSTSHYWYQAQAPDFFSPYPQYWAQASQFTSLSWYPEQAPQFFYPYSQLPTQANSPPMMYHELHHRAAQANQFSPYPQHPTQTIPPSKELVDEERKNQVLIARLEQRLEALEGDKKPREPMMDAVKDMEARQLSGQLSSYLDTRMKHAVEERLKRRTRHLDIHSSETTARGISLPAKRD</sequence>
<feature type="region of interest" description="Disordered" evidence="1">
    <location>
        <begin position="25"/>
        <end position="61"/>
    </location>
</feature>
<dbReference type="HOGENOM" id="CLU_990984_0_0_1"/>
<dbReference type="AlphaFoldDB" id="W9CLI4"/>
<proteinExistence type="predicted"/>
<gene>
    <name evidence="2" type="ORF">SBOR_1944</name>
</gene>
<evidence type="ECO:0000256" key="1">
    <source>
        <dbReference type="SAM" id="MobiDB-lite"/>
    </source>
</evidence>
<feature type="compositionally biased region" description="Basic and acidic residues" evidence="1">
    <location>
        <begin position="39"/>
        <end position="52"/>
    </location>
</feature>
<dbReference type="Proteomes" id="UP000019487">
    <property type="component" value="Unassembled WGS sequence"/>
</dbReference>
<feature type="region of interest" description="Disordered" evidence="1">
    <location>
        <begin position="258"/>
        <end position="281"/>
    </location>
</feature>
<accession>W9CLI4</accession>